<dbReference type="GO" id="GO:0009898">
    <property type="term" value="C:cytoplasmic side of plasma membrane"/>
    <property type="evidence" value="ECO:0007669"/>
    <property type="project" value="TreeGrafter"/>
</dbReference>
<dbReference type="InterPro" id="IPR027417">
    <property type="entry name" value="P-loop_NTPase"/>
</dbReference>
<accession>D4ZIC0</accession>
<organism evidence="4 5">
    <name type="scientific">Shewanella violacea (strain JCM 10179 / CIP 106290 / LMG 19151 / DSS12)</name>
    <dbReference type="NCBI Taxonomy" id="637905"/>
    <lineage>
        <taxon>Bacteria</taxon>
        <taxon>Pseudomonadati</taxon>
        <taxon>Pseudomonadota</taxon>
        <taxon>Gammaproteobacteria</taxon>
        <taxon>Alteromonadales</taxon>
        <taxon>Shewanellaceae</taxon>
        <taxon>Shewanella</taxon>
    </lineage>
</organism>
<proteinExistence type="predicted"/>
<keyword evidence="4" id="KW-0966">Cell projection</keyword>
<dbReference type="InterPro" id="IPR025501">
    <property type="entry name" value="MinD_FleN"/>
</dbReference>
<protein>
    <submittedName>
        <fullName evidence="4">Flagellar biosynthetic protein FlhG</fullName>
    </submittedName>
</protein>
<gene>
    <name evidence="4" type="primary">flhG</name>
    <name evidence="4" type="ordered locus">SVI_1448</name>
</gene>
<dbReference type="Gene3D" id="3.40.50.300">
    <property type="entry name" value="P-loop containing nucleotide triphosphate hydrolases"/>
    <property type="match status" value="1"/>
</dbReference>
<reference evidence="5" key="1">
    <citation type="journal article" date="2010" name="Mol. Biosyst.">
        <title>Complete genome sequence and comparative analysis of Shewanella violacea, a psychrophilic and piezophilic bacterium from deep sea floor sediments.</title>
        <authorList>
            <person name="Aono E."/>
            <person name="Baba T."/>
            <person name="Ara T."/>
            <person name="Nishi T."/>
            <person name="Nakamichi T."/>
            <person name="Inamoto E."/>
            <person name="Toyonaga H."/>
            <person name="Hasegawa M."/>
            <person name="Takai Y."/>
            <person name="Okumura Y."/>
            <person name="Baba M."/>
            <person name="Tomita M."/>
            <person name="Kato C."/>
            <person name="Oshima T."/>
            <person name="Nakasone K."/>
            <person name="Mori H."/>
        </authorList>
    </citation>
    <scope>NUCLEOTIDE SEQUENCE [LARGE SCALE GENOMIC DNA]</scope>
    <source>
        <strain evidence="5">JCM 10179 / CIP 106290 / LMG 19151 / DSS12</strain>
    </source>
</reference>
<keyword evidence="4" id="KW-0282">Flagellum</keyword>
<dbReference type="GO" id="GO:0051782">
    <property type="term" value="P:negative regulation of cell division"/>
    <property type="evidence" value="ECO:0007669"/>
    <property type="project" value="TreeGrafter"/>
</dbReference>
<dbReference type="HOGENOM" id="CLU_037612_0_0_6"/>
<dbReference type="eggNOG" id="COG0455">
    <property type="taxonomic scope" value="Bacteria"/>
</dbReference>
<dbReference type="InterPro" id="IPR033875">
    <property type="entry name" value="FlhG"/>
</dbReference>
<dbReference type="Pfam" id="PF10609">
    <property type="entry name" value="ParA"/>
    <property type="match status" value="1"/>
</dbReference>
<dbReference type="CDD" id="cd02038">
    <property type="entry name" value="FlhG-like"/>
    <property type="match status" value="1"/>
</dbReference>
<evidence type="ECO:0000313" key="5">
    <source>
        <dbReference type="Proteomes" id="UP000002350"/>
    </source>
</evidence>
<dbReference type="PANTHER" id="PTHR43384">
    <property type="entry name" value="SEPTUM SITE-DETERMINING PROTEIN MIND HOMOLOG, CHLOROPLASTIC-RELATED"/>
    <property type="match status" value="1"/>
</dbReference>
<keyword evidence="2 3" id="KW-0067">ATP-binding</keyword>
<dbReference type="Proteomes" id="UP000002350">
    <property type="component" value="Chromosome"/>
</dbReference>
<dbReference type="AlphaFoldDB" id="D4ZIC0"/>
<evidence type="ECO:0000256" key="3">
    <source>
        <dbReference type="PIRSR" id="PIRSR003092-1"/>
    </source>
</evidence>
<dbReference type="GO" id="GO:0005524">
    <property type="term" value="F:ATP binding"/>
    <property type="evidence" value="ECO:0007669"/>
    <property type="project" value="UniProtKB-KW"/>
</dbReference>
<name>D4ZIC0_SHEVD</name>
<keyword evidence="4" id="KW-0969">Cilium</keyword>
<dbReference type="GO" id="GO:0005829">
    <property type="term" value="C:cytosol"/>
    <property type="evidence" value="ECO:0007669"/>
    <property type="project" value="TreeGrafter"/>
</dbReference>
<dbReference type="GO" id="GO:0016887">
    <property type="term" value="F:ATP hydrolysis activity"/>
    <property type="evidence" value="ECO:0007669"/>
    <property type="project" value="TreeGrafter"/>
</dbReference>
<evidence type="ECO:0000256" key="2">
    <source>
        <dbReference type="ARBA" id="ARBA00022840"/>
    </source>
</evidence>
<evidence type="ECO:0000313" key="4">
    <source>
        <dbReference type="EMBL" id="BAJ01419.1"/>
    </source>
</evidence>
<sequence>MNGQMKGPMHLNKAMNRDQASGLRMMNQPYNEKVKVIAVSGGKGGVGKTSVAINTAVALAEKGKRVLVLDADLGLANVDVMLGIRAERNLSHVLSGESELDDIIVRGPKGIGIIPATSGTQAMVELSAAQHAGLIRAFSEMRTQFDILIVDTAAGISDMVLSFSRASQDVLVVVCDEPTSITDAYALIKILSRQHGVFRFKIVANMVRSLREGMELFAKLSKVTDRFLDVALELVATIPFDENLRKSVRKQKLIVEAYPKSPATIAYHGLANKVISWPIPQQPGGHLEFFVERLVQRTEYQEDRASE</sequence>
<evidence type="ECO:0000256" key="1">
    <source>
        <dbReference type="ARBA" id="ARBA00022741"/>
    </source>
</evidence>
<dbReference type="EMBL" id="AP011177">
    <property type="protein sequence ID" value="BAJ01419.1"/>
    <property type="molecule type" value="Genomic_DNA"/>
</dbReference>
<dbReference type="PIRSF" id="PIRSF003092">
    <property type="entry name" value="MinD"/>
    <property type="match status" value="1"/>
</dbReference>
<dbReference type="KEGG" id="svo:SVI_1448"/>
<keyword evidence="5" id="KW-1185">Reference proteome</keyword>
<keyword evidence="1 3" id="KW-0547">Nucleotide-binding</keyword>
<feature type="binding site" evidence="3">
    <location>
        <begin position="43"/>
        <end position="50"/>
    </location>
    <ligand>
        <name>ATP</name>
        <dbReference type="ChEBI" id="CHEBI:30616"/>
    </ligand>
</feature>
<dbReference type="STRING" id="637905.SVI_1448"/>
<dbReference type="PANTHER" id="PTHR43384:SF4">
    <property type="entry name" value="CELLULOSE BIOSYNTHESIS PROTEIN BCSQ-RELATED"/>
    <property type="match status" value="1"/>
</dbReference>
<dbReference type="SUPFAM" id="SSF52540">
    <property type="entry name" value="P-loop containing nucleoside triphosphate hydrolases"/>
    <property type="match status" value="1"/>
</dbReference>
<dbReference type="FunFam" id="3.40.50.300:FF:000158">
    <property type="entry name" value="Site-determining protein"/>
    <property type="match status" value="1"/>
</dbReference>
<dbReference type="InterPro" id="IPR033756">
    <property type="entry name" value="YlxH/NBP35"/>
</dbReference>
<dbReference type="InterPro" id="IPR050625">
    <property type="entry name" value="ParA/MinD_ATPase"/>
</dbReference>